<dbReference type="GO" id="GO:0047631">
    <property type="term" value="F:ADP-ribose diphosphatase activity"/>
    <property type="evidence" value="ECO:0007669"/>
    <property type="project" value="TreeGrafter"/>
</dbReference>
<dbReference type="OMA" id="HAHGGNF"/>
<dbReference type="InterPro" id="IPR020476">
    <property type="entry name" value="Nudix_hydrolase"/>
</dbReference>
<proteinExistence type="inferred from homology"/>
<dbReference type="PRINTS" id="PR01356">
    <property type="entry name" value="GFGPROTEIN"/>
</dbReference>
<sequence length="247" mass="27273">MDGATDKLQYTGDHYGGVLIDADALPGDLVVFGQMLEASLAQWRDEEKRGVWLKVPSTKAHLISIAVELGFAFHHADPAYVMLTLWLPKKTPSTLPGFASHYVGVGGVVINDKTQEILVVKERNGPITKIWKFPGGMLELGEEIKDGVVREVKEETGIDAVQSDLYFVCRLEPLSFDIKKQDSEIEECKWMPISEFVGLPYYKGLYKKIIDLAAKSAGEGGYRGLAVENLPIVFRSGTNTLYHAASL</sequence>
<dbReference type="GO" id="GO:0051287">
    <property type="term" value="F:NAD binding"/>
    <property type="evidence" value="ECO:0007669"/>
    <property type="project" value="TreeGrafter"/>
</dbReference>
<dbReference type="PROSITE" id="PS00893">
    <property type="entry name" value="NUDIX_BOX"/>
    <property type="match status" value="1"/>
</dbReference>
<evidence type="ECO:0000313" key="5">
    <source>
        <dbReference type="EMBL" id="ELR25070.1"/>
    </source>
</evidence>
<dbReference type="Gene3D" id="3.90.79.10">
    <property type="entry name" value="Nucleoside Triphosphate Pyrophosphohydrolase"/>
    <property type="match status" value="1"/>
</dbReference>
<evidence type="ECO:0000256" key="3">
    <source>
        <dbReference type="RuleBase" id="RU003476"/>
    </source>
</evidence>
<evidence type="ECO:0000259" key="4">
    <source>
        <dbReference type="PROSITE" id="PS51462"/>
    </source>
</evidence>
<name>L8HIP7_ACACF</name>
<dbReference type="GO" id="GO:0035529">
    <property type="term" value="F:NADH pyrophosphatase activity"/>
    <property type="evidence" value="ECO:0007669"/>
    <property type="project" value="TreeGrafter"/>
</dbReference>
<dbReference type="InterPro" id="IPR000086">
    <property type="entry name" value="NUDIX_hydrolase_dom"/>
</dbReference>
<dbReference type="PROSITE" id="PS51462">
    <property type="entry name" value="NUDIX"/>
    <property type="match status" value="1"/>
</dbReference>
<evidence type="ECO:0000256" key="2">
    <source>
        <dbReference type="ARBA" id="ARBA00022801"/>
    </source>
</evidence>
<dbReference type="Pfam" id="PF00293">
    <property type="entry name" value="NUDIX"/>
    <property type="match status" value="1"/>
</dbReference>
<dbReference type="PANTHER" id="PTHR13994">
    <property type="entry name" value="NUDIX HYDROLASE RELATED"/>
    <property type="match status" value="1"/>
</dbReference>
<dbReference type="EMBL" id="KB007805">
    <property type="protein sequence ID" value="ELR25070.1"/>
    <property type="molecule type" value="Genomic_DNA"/>
</dbReference>
<dbReference type="CDD" id="cd04670">
    <property type="entry name" value="NUDIX_ASFGF2_Nudt6"/>
    <property type="match status" value="1"/>
</dbReference>
<dbReference type="Gene3D" id="3.40.630.30">
    <property type="match status" value="1"/>
</dbReference>
<dbReference type="RefSeq" id="XP_004367825.1">
    <property type="nucleotide sequence ID" value="XM_004367768.1"/>
</dbReference>
<organism evidence="5 6">
    <name type="scientific">Acanthamoeba castellanii (strain ATCC 30010 / Neff)</name>
    <dbReference type="NCBI Taxonomy" id="1257118"/>
    <lineage>
        <taxon>Eukaryota</taxon>
        <taxon>Amoebozoa</taxon>
        <taxon>Discosea</taxon>
        <taxon>Longamoebia</taxon>
        <taxon>Centramoebida</taxon>
        <taxon>Acanthamoebidae</taxon>
        <taxon>Acanthamoeba</taxon>
    </lineage>
</organism>
<dbReference type="InterPro" id="IPR020084">
    <property type="entry name" value="NUDIX_hydrolase_CS"/>
</dbReference>
<gene>
    <name evidence="5" type="ORF">ACA1_287710</name>
</gene>
<dbReference type="OrthoDB" id="447842at2759"/>
<dbReference type="InterPro" id="IPR015797">
    <property type="entry name" value="NUDIX_hydrolase-like_dom_sf"/>
</dbReference>
<dbReference type="GeneID" id="14926113"/>
<dbReference type="AlphaFoldDB" id="L8HIP7"/>
<dbReference type="InterPro" id="IPR003293">
    <property type="entry name" value="Nudix_hydrolase6-like"/>
</dbReference>
<feature type="domain" description="Nudix hydrolase" evidence="4">
    <location>
        <begin position="100"/>
        <end position="214"/>
    </location>
</feature>
<dbReference type="KEGG" id="acan:ACA1_287710"/>
<comment type="similarity">
    <text evidence="1 3">Belongs to the Nudix hydrolase family.</text>
</comment>
<dbReference type="Proteomes" id="UP000011083">
    <property type="component" value="Unassembled WGS sequence"/>
</dbReference>
<dbReference type="SUPFAM" id="SSF55811">
    <property type="entry name" value="Nudix"/>
    <property type="match status" value="1"/>
</dbReference>
<accession>L8HIP7</accession>
<dbReference type="PANTHER" id="PTHR13994:SF13">
    <property type="entry name" value="FI03680P"/>
    <property type="match status" value="1"/>
</dbReference>
<evidence type="ECO:0000256" key="1">
    <source>
        <dbReference type="ARBA" id="ARBA00005582"/>
    </source>
</evidence>
<reference evidence="5 6" key="1">
    <citation type="journal article" date="2013" name="Genome Biol.">
        <title>Genome of Acanthamoeba castellanii highlights extensive lateral gene transfer and early evolution of tyrosine kinase signaling.</title>
        <authorList>
            <person name="Clarke M."/>
            <person name="Lohan A.J."/>
            <person name="Liu B."/>
            <person name="Lagkouvardos I."/>
            <person name="Roy S."/>
            <person name="Zafar N."/>
            <person name="Bertelli C."/>
            <person name="Schilde C."/>
            <person name="Kianianmomeni A."/>
            <person name="Burglin T.R."/>
            <person name="Frech C."/>
            <person name="Turcotte B."/>
            <person name="Kopec K.O."/>
            <person name="Synnott J.M."/>
            <person name="Choo C."/>
            <person name="Paponov I."/>
            <person name="Finkler A."/>
            <person name="Soon Heng Tan C."/>
            <person name="Hutchins A.P."/>
            <person name="Weinmeier T."/>
            <person name="Rattei T."/>
            <person name="Chu J.S."/>
            <person name="Gimenez G."/>
            <person name="Irimia M."/>
            <person name="Rigden D.J."/>
            <person name="Fitzpatrick D.A."/>
            <person name="Lorenzo-Morales J."/>
            <person name="Bateman A."/>
            <person name="Chiu C.H."/>
            <person name="Tang P."/>
            <person name="Hegemann P."/>
            <person name="Fromm H."/>
            <person name="Raoult D."/>
            <person name="Greub G."/>
            <person name="Miranda-Saavedra D."/>
            <person name="Chen N."/>
            <person name="Nash P."/>
            <person name="Ginger M.L."/>
            <person name="Horn M."/>
            <person name="Schaap P."/>
            <person name="Caler L."/>
            <person name="Loftus B."/>
        </authorList>
    </citation>
    <scope>NUCLEOTIDE SEQUENCE [LARGE SCALE GENOMIC DNA]</scope>
    <source>
        <strain evidence="5 6">Neff</strain>
    </source>
</reference>
<evidence type="ECO:0000313" key="6">
    <source>
        <dbReference type="Proteomes" id="UP000011083"/>
    </source>
</evidence>
<keyword evidence="6" id="KW-1185">Reference proteome</keyword>
<dbReference type="FunFam" id="3.40.630.30:FF:000016">
    <property type="entry name" value="nudix hydrolase 2"/>
    <property type="match status" value="1"/>
</dbReference>
<dbReference type="VEuPathDB" id="AmoebaDB:ACA1_287710"/>
<dbReference type="InterPro" id="IPR040618">
    <property type="entry name" value="Pre-Nudix"/>
</dbReference>
<dbReference type="Pfam" id="PF18290">
    <property type="entry name" value="Nudix_hydro"/>
    <property type="match status" value="1"/>
</dbReference>
<dbReference type="PRINTS" id="PR00502">
    <property type="entry name" value="NUDIXFAMILY"/>
</dbReference>
<protein>
    <submittedName>
        <fullName evidence="5">MutT domain protein-like family protein</fullName>
    </submittedName>
</protein>
<keyword evidence="2 3" id="KW-0378">Hydrolase</keyword>